<feature type="domain" description="Histidine kinase" evidence="8">
    <location>
        <begin position="434"/>
        <end position="662"/>
    </location>
</feature>
<keyword evidence="5 10" id="KW-0418">Kinase</keyword>
<keyword evidence="3 6" id="KW-0597">Phosphoprotein</keyword>
<gene>
    <name evidence="10" type="ORF">CfE428DRAFT_6499</name>
</gene>
<dbReference type="AlphaFoldDB" id="B4DC58"/>
<dbReference type="Pfam" id="PF01590">
    <property type="entry name" value="GAF"/>
    <property type="match status" value="1"/>
</dbReference>
<dbReference type="Pfam" id="PF02518">
    <property type="entry name" value="HATPase_c"/>
    <property type="match status" value="1"/>
</dbReference>
<dbReference type="SUPFAM" id="SSF55874">
    <property type="entry name" value="ATPase domain of HSP90 chaperone/DNA topoisomerase II/histidine kinase"/>
    <property type="match status" value="1"/>
</dbReference>
<evidence type="ECO:0000256" key="5">
    <source>
        <dbReference type="ARBA" id="ARBA00022777"/>
    </source>
</evidence>
<evidence type="ECO:0000256" key="3">
    <source>
        <dbReference type="ARBA" id="ARBA00022553"/>
    </source>
</evidence>
<dbReference type="GO" id="GO:0000155">
    <property type="term" value="F:phosphorelay sensor kinase activity"/>
    <property type="evidence" value="ECO:0007669"/>
    <property type="project" value="InterPro"/>
</dbReference>
<dbReference type="Gene3D" id="3.30.565.10">
    <property type="entry name" value="Histidine kinase-like ATPase, C-terminal domain"/>
    <property type="match status" value="1"/>
</dbReference>
<dbReference type="InterPro" id="IPR003018">
    <property type="entry name" value="GAF"/>
</dbReference>
<dbReference type="Pfam" id="PF00072">
    <property type="entry name" value="Response_reg"/>
    <property type="match status" value="2"/>
</dbReference>
<dbReference type="PANTHER" id="PTHR43547:SF2">
    <property type="entry name" value="HYBRID SIGNAL TRANSDUCTION HISTIDINE KINASE C"/>
    <property type="match status" value="1"/>
</dbReference>
<dbReference type="SUPFAM" id="SSF55781">
    <property type="entry name" value="GAF domain-like"/>
    <property type="match status" value="1"/>
</dbReference>
<dbReference type="RefSeq" id="WP_006983816.1">
    <property type="nucleotide sequence ID" value="NZ_ABVL01000044.1"/>
</dbReference>
<dbReference type="InterPro" id="IPR036097">
    <property type="entry name" value="HisK_dim/P_sf"/>
</dbReference>
<dbReference type="InterPro" id="IPR011006">
    <property type="entry name" value="CheY-like_superfamily"/>
</dbReference>
<dbReference type="InterPro" id="IPR029016">
    <property type="entry name" value="GAF-like_dom_sf"/>
</dbReference>
<dbReference type="SMART" id="SM00388">
    <property type="entry name" value="HisKA"/>
    <property type="match status" value="1"/>
</dbReference>
<dbReference type="EMBL" id="ABVL01000044">
    <property type="protein sequence ID" value="EDY15980.1"/>
    <property type="molecule type" value="Genomic_DNA"/>
</dbReference>
<evidence type="ECO:0000313" key="10">
    <source>
        <dbReference type="EMBL" id="EDY15980.1"/>
    </source>
</evidence>
<feature type="domain" description="Response regulatory" evidence="9">
    <location>
        <begin position="682"/>
        <end position="801"/>
    </location>
</feature>
<feature type="modified residue" description="4-aspartylphosphate" evidence="6">
    <location>
        <position position="736"/>
    </location>
</feature>
<dbReference type="Pfam" id="PF00512">
    <property type="entry name" value="HisKA"/>
    <property type="match status" value="1"/>
</dbReference>
<dbReference type="Gene3D" id="3.40.50.2300">
    <property type="match status" value="2"/>
</dbReference>
<dbReference type="CDD" id="cd00082">
    <property type="entry name" value="HisKA"/>
    <property type="match status" value="1"/>
</dbReference>
<dbReference type="InterPro" id="IPR036890">
    <property type="entry name" value="HATPase_C_sf"/>
</dbReference>
<proteinExistence type="predicted"/>
<feature type="modified residue" description="4-aspartylphosphate" evidence="6">
    <location>
        <position position="62"/>
    </location>
</feature>
<dbReference type="SUPFAM" id="SSF52172">
    <property type="entry name" value="CheY-like"/>
    <property type="match status" value="2"/>
</dbReference>
<name>B4DC58_9BACT</name>
<evidence type="ECO:0000256" key="4">
    <source>
        <dbReference type="ARBA" id="ARBA00022679"/>
    </source>
</evidence>
<evidence type="ECO:0000256" key="2">
    <source>
        <dbReference type="ARBA" id="ARBA00012438"/>
    </source>
</evidence>
<dbReference type="SMART" id="SM00065">
    <property type="entry name" value="GAF"/>
    <property type="match status" value="1"/>
</dbReference>
<dbReference type="InterPro" id="IPR003594">
    <property type="entry name" value="HATPase_dom"/>
</dbReference>
<dbReference type="eggNOG" id="COG4191">
    <property type="taxonomic scope" value="Bacteria"/>
</dbReference>
<organism evidence="10 11">
    <name type="scientific">Chthoniobacter flavus Ellin428</name>
    <dbReference type="NCBI Taxonomy" id="497964"/>
    <lineage>
        <taxon>Bacteria</taxon>
        <taxon>Pseudomonadati</taxon>
        <taxon>Verrucomicrobiota</taxon>
        <taxon>Spartobacteria</taxon>
        <taxon>Chthoniobacterales</taxon>
        <taxon>Chthoniobacteraceae</taxon>
        <taxon>Chthoniobacter</taxon>
    </lineage>
</organism>
<sequence length="806" mass="89460">MNTPLKMSGRVLEILVAEDSPTQAQRLRHILEQQGYKVTVAGNGRIALDAARRSRPSLIISDVVMPEMDGYELCRRIKSDPDLADVPVILVTTMSDPEDVIRGLECRADNFILKPYDESYLVSRLQFVIVNREMRQSEQPGMGLEIFFNGQRHFIAADRLQILNLLLSTYDAAIQRNRELSRTQTDLQQANSQLHELTAALEGRVALRTRELALSNEALREEVAERQRAQQRLQGQLSRLDLLSRTTRAIGERQDLHSIFQVVVRSLEEHLPVDFCCVCLSDLENSALTVECVGVRSAETAMELAMTESARIAIDQNGLSQCVRGQLVYEPDIAAAVSPFPQRLARGGLKAFVAAPLLVESKVFGVLIAARREAGSFSSGDCEFLRQLSEHVALAANQAQLHAALQQAYDDLRRTQQAVMQQERLRALGQMASGIAHDINNAISPITLYTESLLENDPSLSTRARNYLETIQHAIEDVAETVARMREFYREREPQMTLTRVQINRLVEQVLNLTHARWSDIPQQRGKMIEMRTELAEKLPEFMGVESEIRDALTNLIINAADAMPEGGTLTLRTRKVNGSASENGAPISPRVCVEISDTGIGMDEETRRRCLEPFYTTKGERGTGLGLAMVYGMAQRHAGEIEIDSERGRGTTVRLMFPVADVSPAAVVISQHPRRPVQRLRLLVIDDDPLLIMALRDILEGDGHSITAADGGQRGIDAFLEAQSTGATFDAVFTDLGMPYVDGRKVSAAVKEASPATPVILLTGWGQRLMTEGDVPPHVDRVLNKPPKLRELREALSQLCPEVHA</sequence>
<dbReference type="PRINTS" id="PR00344">
    <property type="entry name" value="BCTRLSENSOR"/>
</dbReference>
<dbReference type="Gene3D" id="1.10.287.130">
    <property type="match status" value="1"/>
</dbReference>
<dbReference type="InParanoid" id="B4DC58"/>
<dbReference type="CDD" id="cd00156">
    <property type="entry name" value="REC"/>
    <property type="match status" value="1"/>
</dbReference>
<feature type="coiled-coil region" evidence="7">
    <location>
        <begin position="180"/>
        <end position="236"/>
    </location>
</feature>
<protein>
    <recommendedName>
        <fullName evidence="2">histidine kinase</fullName>
        <ecNumber evidence="2">2.7.13.3</ecNumber>
    </recommendedName>
</protein>
<dbReference type="eggNOG" id="COG0745">
    <property type="taxonomic scope" value="Bacteria"/>
</dbReference>
<dbReference type="STRING" id="497964.CfE428DRAFT_6499"/>
<evidence type="ECO:0000259" key="8">
    <source>
        <dbReference type="PROSITE" id="PS50109"/>
    </source>
</evidence>
<dbReference type="InterPro" id="IPR003661">
    <property type="entry name" value="HisK_dim/P_dom"/>
</dbReference>
<comment type="caution">
    <text evidence="10">The sequence shown here is derived from an EMBL/GenBank/DDBJ whole genome shotgun (WGS) entry which is preliminary data.</text>
</comment>
<evidence type="ECO:0000259" key="9">
    <source>
        <dbReference type="PROSITE" id="PS50110"/>
    </source>
</evidence>
<evidence type="ECO:0000313" key="11">
    <source>
        <dbReference type="Proteomes" id="UP000005824"/>
    </source>
</evidence>
<dbReference type="InterPro" id="IPR004358">
    <property type="entry name" value="Sig_transdc_His_kin-like_C"/>
</dbReference>
<dbReference type="CDD" id="cd17598">
    <property type="entry name" value="REC_hyHK"/>
    <property type="match status" value="1"/>
</dbReference>
<dbReference type="Proteomes" id="UP000005824">
    <property type="component" value="Unassembled WGS sequence"/>
</dbReference>
<evidence type="ECO:0000256" key="1">
    <source>
        <dbReference type="ARBA" id="ARBA00000085"/>
    </source>
</evidence>
<dbReference type="SUPFAM" id="SSF47384">
    <property type="entry name" value="Homodimeric domain of signal transducing histidine kinase"/>
    <property type="match status" value="1"/>
</dbReference>
<dbReference type="PROSITE" id="PS50109">
    <property type="entry name" value="HIS_KIN"/>
    <property type="match status" value="1"/>
</dbReference>
<comment type="catalytic activity">
    <reaction evidence="1">
        <text>ATP + protein L-histidine = ADP + protein N-phospho-L-histidine.</text>
        <dbReference type="EC" id="2.7.13.3"/>
    </reaction>
</comment>
<dbReference type="InterPro" id="IPR001789">
    <property type="entry name" value="Sig_transdc_resp-reg_receiver"/>
</dbReference>
<dbReference type="Gene3D" id="3.30.450.40">
    <property type="match status" value="1"/>
</dbReference>
<accession>B4DC58</accession>
<dbReference type="PROSITE" id="PS50110">
    <property type="entry name" value="RESPONSE_REGULATORY"/>
    <property type="match status" value="2"/>
</dbReference>
<reference evidence="10 11" key="1">
    <citation type="journal article" date="2011" name="J. Bacteriol.">
        <title>Genome sequence of Chthoniobacter flavus Ellin428, an aerobic heterotrophic soil bacterium.</title>
        <authorList>
            <person name="Kant R."/>
            <person name="van Passel M.W."/>
            <person name="Palva A."/>
            <person name="Lucas S."/>
            <person name="Lapidus A."/>
            <person name="Glavina Del Rio T."/>
            <person name="Dalin E."/>
            <person name="Tice H."/>
            <person name="Bruce D."/>
            <person name="Goodwin L."/>
            <person name="Pitluck S."/>
            <person name="Larimer F.W."/>
            <person name="Land M.L."/>
            <person name="Hauser L."/>
            <person name="Sangwan P."/>
            <person name="de Vos W.M."/>
            <person name="Janssen P.H."/>
            <person name="Smidt H."/>
        </authorList>
    </citation>
    <scope>NUCLEOTIDE SEQUENCE [LARGE SCALE GENOMIC DNA]</scope>
    <source>
        <strain evidence="10 11">Ellin428</strain>
    </source>
</reference>
<keyword evidence="7" id="KW-0175">Coiled coil</keyword>
<keyword evidence="4" id="KW-0808">Transferase</keyword>
<dbReference type="InterPro" id="IPR005467">
    <property type="entry name" value="His_kinase_dom"/>
</dbReference>
<keyword evidence="11" id="KW-1185">Reference proteome</keyword>
<dbReference type="PANTHER" id="PTHR43547">
    <property type="entry name" value="TWO-COMPONENT HISTIDINE KINASE"/>
    <property type="match status" value="1"/>
</dbReference>
<dbReference type="EC" id="2.7.13.3" evidence="2"/>
<evidence type="ECO:0000256" key="6">
    <source>
        <dbReference type="PROSITE-ProRule" id="PRU00169"/>
    </source>
</evidence>
<dbReference type="SMART" id="SM00448">
    <property type="entry name" value="REC"/>
    <property type="match status" value="2"/>
</dbReference>
<evidence type="ECO:0000256" key="7">
    <source>
        <dbReference type="SAM" id="Coils"/>
    </source>
</evidence>
<feature type="domain" description="Response regulatory" evidence="9">
    <location>
        <begin position="13"/>
        <end position="129"/>
    </location>
</feature>
<dbReference type="SMART" id="SM00387">
    <property type="entry name" value="HATPase_c"/>
    <property type="match status" value="1"/>
</dbReference>